<comment type="caution">
    <text evidence="1">The sequence shown here is derived from an EMBL/GenBank/DDBJ whole genome shotgun (WGS) entry which is preliminary data.</text>
</comment>
<dbReference type="AlphaFoldDB" id="I4INA0"/>
<dbReference type="Proteomes" id="UP000004047">
    <property type="component" value="Unassembled WGS sequence"/>
</dbReference>
<protein>
    <submittedName>
        <fullName evidence="1">Uncharacterized protein</fullName>
    </submittedName>
</protein>
<organism evidence="1 2">
    <name type="scientific">Microcystis aeruginosa PCC 9701</name>
    <dbReference type="NCBI Taxonomy" id="721123"/>
    <lineage>
        <taxon>Bacteria</taxon>
        <taxon>Bacillati</taxon>
        <taxon>Cyanobacteriota</taxon>
        <taxon>Cyanophyceae</taxon>
        <taxon>Oscillatoriophycideae</taxon>
        <taxon>Chroococcales</taxon>
        <taxon>Microcystaceae</taxon>
        <taxon>Microcystis</taxon>
    </lineage>
</organism>
<evidence type="ECO:0000313" key="2">
    <source>
        <dbReference type="Proteomes" id="UP000004047"/>
    </source>
</evidence>
<evidence type="ECO:0000313" key="1">
    <source>
        <dbReference type="EMBL" id="CCI35774.1"/>
    </source>
</evidence>
<accession>I4INA0</accession>
<reference evidence="1 2" key="1">
    <citation type="submission" date="2012-04" db="EMBL/GenBank/DDBJ databases">
        <authorList>
            <person name="Genoscope - CEA"/>
        </authorList>
    </citation>
    <scope>NUCLEOTIDE SEQUENCE [LARGE SCALE GENOMIC DNA]</scope>
    <source>
        <strain evidence="1 2">9701</strain>
    </source>
</reference>
<dbReference type="HOGENOM" id="CLU_3119796_0_0_3"/>
<sequence>MQRFRTFCLEHKDKKLYGILASQGKRILTILDKMNFMWVAYPDGNSGIFE</sequence>
<dbReference type="EMBL" id="CAIQ01000103">
    <property type="protein sequence ID" value="CCI35774.1"/>
    <property type="molecule type" value="Genomic_DNA"/>
</dbReference>
<proteinExistence type="predicted"/>
<gene>
    <name evidence="1" type="ORF">MICAK_1910016</name>
</gene>
<name>I4INA0_MICAE</name>